<dbReference type="RefSeq" id="WP_055160586.1">
    <property type="nucleotide sequence ID" value="NZ_CABIWZ010000002.1"/>
</dbReference>
<evidence type="ECO:0000259" key="9">
    <source>
        <dbReference type="Pfam" id="PF02706"/>
    </source>
</evidence>
<evidence type="ECO:0000313" key="11">
    <source>
        <dbReference type="EMBL" id="CUN51276.1"/>
    </source>
</evidence>
<evidence type="ECO:0000256" key="4">
    <source>
        <dbReference type="ARBA" id="ARBA00022692"/>
    </source>
</evidence>
<evidence type="ECO:0000256" key="6">
    <source>
        <dbReference type="ARBA" id="ARBA00023136"/>
    </source>
</evidence>
<gene>
    <name evidence="11" type="primary">ptk</name>
    <name evidence="11" type="ORF">ERS852385_00635</name>
</gene>
<feature type="domain" description="Tyrosine-protein kinase G-rich" evidence="10">
    <location>
        <begin position="368"/>
        <end position="442"/>
    </location>
</feature>
<keyword evidence="4 8" id="KW-0812">Transmembrane</keyword>
<evidence type="ECO:0000256" key="5">
    <source>
        <dbReference type="ARBA" id="ARBA00022989"/>
    </source>
</evidence>
<reference evidence="11 12" key="1">
    <citation type="submission" date="2015-09" db="EMBL/GenBank/DDBJ databases">
        <authorList>
            <consortium name="Pathogen Informatics"/>
        </authorList>
    </citation>
    <scope>NUCLEOTIDE SEQUENCE [LARGE SCALE GENOMIC DNA]</scope>
    <source>
        <strain evidence="11 12">2789STDY5608828</strain>
    </source>
</reference>
<keyword evidence="6 8" id="KW-0472">Membrane</keyword>
<evidence type="ECO:0000256" key="8">
    <source>
        <dbReference type="SAM" id="Phobius"/>
    </source>
</evidence>
<dbReference type="PANTHER" id="PTHR32309">
    <property type="entry name" value="TYROSINE-PROTEIN KINASE"/>
    <property type="match status" value="1"/>
</dbReference>
<protein>
    <submittedName>
        <fullName evidence="11">Tyrosine-protein kinase ptk</fullName>
        <ecNumber evidence="11">2.7.10.-</ecNumber>
    </submittedName>
</protein>
<dbReference type="InterPro" id="IPR050445">
    <property type="entry name" value="Bact_polysacc_biosynth/exp"/>
</dbReference>
<dbReference type="Pfam" id="PF02706">
    <property type="entry name" value="Wzz"/>
    <property type="match status" value="1"/>
</dbReference>
<proteinExistence type="inferred from homology"/>
<feature type="transmembrane region" description="Helical" evidence="8">
    <location>
        <begin position="424"/>
        <end position="445"/>
    </location>
</feature>
<dbReference type="Proteomes" id="UP000095546">
    <property type="component" value="Unassembled WGS sequence"/>
</dbReference>
<dbReference type="GO" id="GO:0005886">
    <property type="term" value="C:plasma membrane"/>
    <property type="evidence" value="ECO:0007669"/>
    <property type="project" value="UniProtKB-SubCell"/>
</dbReference>
<feature type="domain" description="Polysaccharide chain length determinant N-terminal" evidence="9">
    <location>
        <begin position="7"/>
        <end position="102"/>
    </location>
</feature>
<name>A0A173XJS2_9FIRM</name>
<evidence type="ECO:0000256" key="1">
    <source>
        <dbReference type="ARBA" id="ARBA00004651"/>
    </source>
</evidence>
<comment type="subcellular location">
    <subcellularLocation>
        <location evidence="1">Cell membrane</location>
        <topology evidence="1">Multi-pass membrane protein</topology>
    </subcellularLocation>
</comment>
<dbReference type="AlphaFoldDB" id="A0A173XJS2"/>
<evidence type="ECO:0000256" key="2">
    <source>
        <dbReference type="ARBA" id="ARBA00006683"/>
    </source>
</evidence>
<dbReference type="OrthoDB" id="1632059at2"/>
<dbReference type="InterPro" id="IPR032807">
    <property type="entry name" value="GNVR"/>
</dbReference>
<keyword evidence="12" id="KW-1185">Reference proteome</keyword>
<evidence type="ECO:0000256" key="7">
    <source>
        <dbReference type="SAM" id="Coils"/>
    </source>
</evidence>
<keyword evidence="11" id="KW-0808">Transferase</keyword>
<evidence type="ECO:0000259" key="10">
    <source>
        <dbReference type="Pfam" id="PF13807"/>
    </source>
</evidence>
<dbReference type="PANTHER" id="PTHR32309:SF13">
    <property type="entry name" value="FERRIC ENTEROBACTIN TRANSPORT PROTEIN FEPE"/>
    <property type="match status" value="1"/>
</dbReference>
<keyword evidence="5 8" id="KW-1133">Transmembrane helix</keyword>
<dbReference type="InterPro" id="IPR003856">
    <property type="entry name" value="LPS_length_determ_N"/>
</dbReference>
<dbReference type="EC" id="2.7.10.-" evidence="11"/>
<dbReference type="STRING" id="187979.ERS852385_00635"/>
<dbReference type="Pfam" id="PF13807">
    <property type="entry name" value="GNVR"/>
    <property type="match status" value="1"/>
</dbReference>
<evidence type="ECO:0000256" key="3">
    <source>
        <dbReference type="ARBA" id="ARBA00022475"/>
    </source>
</evidence>
<dbReference type="GO" id="GO:0004713">
    <property type="term" value="F:protein tyrosine kinase activity"/>
    <property type="evidence" value="ECO:0007669"/>
    <property type="project" value="TreeGrafter"/>
</dbReference>
<comment type="similarity">
    <text evidence="2">Belongs to the CpsC/CapA family.</text>
</comment>
<sequence>MDLEKEESIDLGKLWQVTKEHKKIVGGIIVGCTAIATITAFVLPKQYESTTLVQTRSASKEMGGQAAAMLAAATGSSTASPTNNYMELMKSRTVLDPIIDELYEGKDPEKKPDAAGFAKSNLDIKNTKGTNLITVTAKGKTPEEAQQISREVVDNFLTMQTNNSQQTQSLLVQFLNGRIEEAKQDSDDAAQKFADFSREHKLYSPDDQLKQAITQVSAYDKSIADLQSQQKAAQAQYDVATNKLGQQKSGSKAYNINDNGTVQSIRGQIVAKEVELAGLRQKYTDNHPTVISAQQQLAELQSDLSREVSAVVDSSAASLNSAQMELLKNQAVAEASIGAAKASEDAVRAKKDEIEQDISKYPDEMVTYIQLKSDAEIKKTIYTNLVQQCEQNKIQEAMESMDIQVIDEANLPDEKKPSAPKKKLIAAIGFIIGVLLSLGYSVVVAKKQDY</sequence>
<keyword evidence="11" id="KW-0418">Kinase</keyword>
<feature type="transmembrane region" description="Helical" evidence="8">
    <location>
        <begin position="24"/>
        <end position="43"/>
    </location>
</feature>
<evidence type="ECO:0000313" key="12">
    <source>
        <dbReference type="Proteomes" id="UP000095546"/>
    </source>
</evidence>
<organism evidence="11 12">
    <name type="scientific">Mitsuokella jalaludinii</name>
    <dbReference type="NCBI Taxonomy" id="187979"/>
    <lineage>
        <taxon>Bacteria</taxon>
        <taxon>Bacillati</taxon>
        <taxon>Bacillota</taxon>
        <taxon>Negativicutes</taxon>
        <taxon>Selenomonadales</taxon>
        <taxon>Selenomonadaceae</taxon>
        <taxon>Mitsuokella</taxon>
    </lineage>
</organism>
<keyword evidence="3" id="KW-1003">Cell membrane</keyword>
<accession>A0A173XJS2</accession>
<feature type="coiled-coil region" evidence="7">
    <location>
        <begin position="172"/>
        <end position="243"/>
    </location>
</feature>
<keyword evidence="7" id="KW-0175">Coiled coil</keyword>
<dbReference type="EMBL" id="CYYU01000002">
    <property type="protein sequence ID" value="CUN51276.1"/>
    <property type="molecule type" value="Genomic_DNA"/>
</dbReference>